<evidence type="ECO:0000313" key="1">
    <source>
        <dbReference type="EMBL" id="KKN09211.1"/>
    </source>
</evidence>
<name>A0A0F9Q7I6_9ZZZZ</name>
<accession>A0A0F9Q7I6</accession>
<dbReference type="EMBL" id="LAZR01004373">
    <property type="protein sequence ID" value="KKN09211.1"/>
    <property type="molecule type" value="Genomic_DNA"/>
</dbReference>
<organism evidence="1">
    <name type="scientific">marine sediment metagenome</name>
    <dbReference type="NCBI Taxonomy" id="412755"/>
    <lineage>
        <taxon>unclassified sequences</taxon>
        <taxon>metagenomes</taxon>
        <taxon>ecological metagenomes</taxon>
    </lineage>
</organism>
<comment type="caution">
    <text evidence="1">The sequence shown here is derived from an EMBL/GenBank/DDBJ whole genome shotgun (WGS) entry which is preliminary data.</text>
</comment>
<protein>
    <submittedName>
        <fullName evidence="1">Uncharacterized protein</fullName>
    </submittedName>
</protein>
<gene>
    <name evidence="1" type="ORF">LCGC14_1048790</name>
</gene>
<sequence>MVDNTELNAGTGGDVISTDDIGGGIKVQRVKVQFGADGSAIDVSSATPLPVRQENTISTDNSTTALLGIGGNFTGTSEDVSQFSTVAVIFDSSHDSATDGMTVEWSTDNSNWDKMESFTYTAADGARHFQFPIAAQHFRVNYTNGGTGQTTFRVQTIFHTVYIGTTIHRLVDSVNPDRSATLSKSITMAQAAGTGDFVPVQATTAGNFKVSMEEINGVAPSLNTGVRDAGTQRVTVATDDLVPISAASLPLPAGAATSANQLTAGHDVTVDNVAGASAVNVQDGGNSLTVDAPTGTPVNVQIGDGTDQALVTPAGDLNVVTANGPPGPGTYDTFGRLTIGNLNNQVDVQFFRDTPQNLVTVSTTGSGTAISNIGGALFSSGADTTASSKGVSETNVIYRSGAEVYMVWTARFTAGVASSYERIGLYNTNNGFFIGFEGTSFGVTTRNNAVDVTVAKASFSDDDLTGDASSLFTRDGTPEAIDLTKLNVYRIRFGWLGSAPTCFEAMAPDGHWVIFHRTLYPNLQANPSIRTADLPITVDISKTTAGATDLQIQTDCWGAGVTTNHQRLDDVLTDASLANTIRAVISAFNGTSFVNIQATVAGNLKMSVQEVSDGLDIGAGNAGAETQRVSISTDDVNLAAINAGQ</sequence>
<proteinExistence type="predicted"/>
<reference evidence="1" key="1">
    <citation type="journal article" date="2015" name="Nature">
        <title>Complex archaea that bridge the gap between prokaryotes and eukaryotes.</title>
        <authorList>
            <person name="Spang A."/>
            <person name="Saw J.H."/>
            <person name="Jorgensen S.L."/>
            <person name="Zaremba-Niedzwiedzka K."/>
            <person name="Martijn J."/>
            <person name="Lind A.E."/>
            <person name="van Eijk R."/>
            <person name="Schleper C."/>
            <person name="Guy L."/>
            <person name="Ettema T.J."/>
        </authorList>
    </citation>
    <scope>NUCLEOTIDE SEQUENCE</scope>
</reference>
<feature type="non-terminal residue" evidence="1">
    <location>
        <position position="645"/>
    </location>
</feature>
<dbReference type="AlphaFoldDB" id="A0A0F9Q7I6"/>